<sequence>MAVKNAWTRPAGTDGYIPVNVLWQRMAALYGAEWRAMFADEAAKLAWQEEAAAMLYGRGVSFNMIKQALEVLRNRVKSGDKPPSVTELVELAMPSIDAESSFAEAKKQSALVQHGRAEWSDPAVYWAAVDFGFSRLTTAQFRGRDKADWVRALARRLSGQCPGIPVAEPVPEYQRGDVAVARASLANLAEMLGKKVGSKAVMR</sequence>
<organism evidence="1 2">
    <name type="scientific">Chitinibacter fontanus</name>
    <dbReference type="NCBI Taxonomy" id="1737446"/>
    <lineage>
        <taxon>Bacteria</taxon>
        <taxon>Pseudomonadati</taxon>
        <taxon>Pseudomonadota</taxon>
        <taxon>Betaproteobacteria</taxon>
        <taxon>Neisseriales</taxon>
        <taxon>Chitinibacteraceae</taxon>
        <taxon>Chitinibacter</taxon>
    </lineage>
</organism>
<reference evidence="1 2" key="1">
    <citation type="journal article" date="2016" name="Int. J. Syst. Evol. Microbiol.">
        <title>Chitinibacter fontanus sp. nov., isolated from a spring.</title>
        <authorList>
            <person name="Sheu S.Y."/>
            <person name="Li Y.S."/>
            <person name="Young C.C."/>
            <person name="Chen W.M."/>
        </authorList>
    </citation>
    <scope>NUCLEOTIDE SEQUENCE [LARGE SCALE GENOMIC DNA]</scope>
    <source>
        <strain evidence="1 2">STM-7</strain>
    </source>
</reference>
<evidence type="ECO:0000313" key="1">
    <source>
        <dbReference type="EMBL" id="QLI80808.1"/>
    </source>
</evidence>
<dbReference type="EMBL" id="CP058952">
    <property type="protein sequence ID" value="QLI80808.1"/>
    <property type="molecule type" value="Genomic_DNA"/>
</dbReference>
<gene>
    <name evidence="1" type="ORF">HZU75_04280</name>
</gene>
<dbReference type="AlphaFoldDB" id="A0A7D5ZE79"/>
<accession>A0A7D5ZE79</accession>
<dbReference type="KEGG" id="cfon:HZU75_04280"/>
<dbReference type="RefSeq" id="WP_180307942.1">
    <property type="nucleotide sequence ID" value="NZ_CP058952.1"/>
</dbReference>
<name>A0A7D5ZE79_9NEIS</name>
<evidence type="ECO:0000313" key="2">
    <source>
        <dbReference type="Proteomes" id="UP000510822"/>
    </source>
</evidence>
<proteinExistence type="predicted"/>
<dbReference type="Proteomes" id="UP000510822">
    <property type="component" value="Chromosome"/>
</dbReference>
<keyword evidence="2" id="KW-1185">Reference proteome</keyword>
<protein>
    <submittedName>
        <fullName evidence="1">Uncharacterized protein</fullName>
    </submittedName>
</protein>